<organism evidence="8 9">
    <name type="scientific">Cruoricaptor ignavus</name>
    <dbReference type="NCBI Taxonomy" id="1118202"/>
    <lineage>
        <taxon>Bacteria</taxon>
        <taxon>Pseudomonadati</taxon>
        <taxon>Bacteroidota</taxon>
        <taxon>Flavobacteriia</taxon>
        <taxon>Flavobacteriales</taxon>
        <taxon>Weeksellaceae</taxon>
        <taxon>Cruoricaptor</taxon>
    </lineage>
</organism>
<dbReference type="PANTHER" id="PTHR30026:SF21">
    <property type="entry name" value="SLR1270 PROTEIN"/>
    <property type="match status" value="1"/>
</dbReference>
<dbReference type="GO" id="GO:0009279">
    <property type="term" value="C:cell outer membrane"/>
    <property type="evidence" value="ECO:0007669"/>
    <property type="project" value="UniProtKB-SubCell"/>
</dbReference>
<keyword evidence="7" id="KW-0732">Signal</keyword>
<evidence type="ECO:0000256" key="7">
    <source>
        <dbReference type="SAM" id="SignalP"/>
    </source>
</evidence>
<evidence type="ECO:0000256" key="1">
    <source>
        <dbReference type="ARBA" id="ARBA00004442"/>
    </source>
</evidence>
<sequence>MFKRTLISLPLILSAQVFFAQDFTLAQVISRAKENSTTVAIARQSLETRQQLYNSSKNNYLPKVSLAGTYNHFGEKARLNLEEYRNDVLTKVPQNFTTHANELNTALFGHPLPQGIQNHIYGISQKILGDIYPDNNPEVGKKDYFFAGVLVRQPIYLGGKLRASQELSRQQLESGRINLENSEDLAAYTATLQYIQIMYFNSMIAVQQRLLESHRKNVEYANGLSRAEVIPPYLTDWAQIVEKQAETSLQGYQLEKENLENSLGTLINDTAEARAPVEAELPETLPDFRPAADSGQSSADVRLLESKREEARTLERVTGAISKPNVFALGNVQFIREGLPIILPPWSVGIAVEWTVFDNEKKSRNLAAKSLTEETDLLVRQKQETVDTALRNAVNTLQSLRTQTQTLDAARKQAETTTRMVRLRMENGLSSVKDVDDALRLQLESEKLYNLSVAAYHTALATYFYLQGNPEQITQYIP</sequence>
<evidence type="ECO:0000313" key="9">
    <source>
        <dbReference type="Proteomes" id="UP000184335"/>
    </source>
</evidence>
<dbReference type="GO" id="GO:0015288">
    <property type="term" value="F:porin activity"/>
    <property type="evidence" value="ECO:0007669"/>
    <property type="project" value="TreeGrafter"/>
</dbReference>
<dbReference type="GO" id="GO:0015562">
    <property type="term" value="F:efflux transmembrane transporter activity"/>
    <property type="evidence" value="ECO:0007669"/>
    <property type="project" value="InterPro"/>
</dbReference>
<accession>A0A1M6ENC5</accession>
<dbReference type="Gene3D" id="1.20.1600.10">
    <property type="entry name" value="Outer membrane efflux proteins (OEP)"/>
    <property type="match status" value="1"/>
</dbReference>
<evidence type="ECO:0000256" key="2">
    <source>
        <dbReference type="ARBA" id="ARBA00022452"/>
    </source>
</evidence>
<evidence type="ECO:0000256" key="4">
    <source>
        <dbReference type="ARBA" id="ARBA00023136"/>
    </source>
</evidence>
<dbReference type="EMBL" id="FQYI01000005">
    <property type="protein sequence ID" value="SHI86750.1"/>
    <property type="molecule type" value="Genomic_DNA"/>
</dbReference>
<keyword evidence="9" id="KW-1185">Reference proteome</keyword>
<keyword evidence="5" id="KW-0998">Cell outer membrane</keyword>
<dbReference type="PANTHER" id="PTHR30026">
    <property type="entry name" value="OUTER MEMBRANE PROTEIN TOLC"/>
    <property type="match status" value="1"/>
</dbReference>
<reference evidence="8 9" key="1">
    <citation type="submission" date="2016-11" db="EMBL/GenBank/DDBJ databases">
        <authorList>
            <person name="Jaros S."/>
            <person name="Januszkiewicz K."/>
            <person name="Wedrychowicz H."/>
        </authorList>
    </citation>
    <scope>NUCLEOTIDE SEQUENCE [LARGE SCALE GENOMIC DNA]</scope>
    <source>
        <strain evidence="8 9">DSM 25479</strain>
    </source>
</reference>
<evidence type="ECO:0000256" key="5">
    <source>
        <dbReference type="ARBA" id="ARBA00023237"/>
    </source>
</evidence>
<protein>
    <submittedName>
        <fullName evidence="8">Outer membrane protein TolC</fullName>
    </submittedName>
</protein>
<dbReference type="InterPro" id="IPR051906">
    <property type="entry name" value="TolC-like"/>
</dbReference>
<name>A0A1M6ENC5_9FLAO</name>
<keyword evidence="2" id="KW-1134">Transmembrane beta strand</keyword>
<evidence type="ECO:0000313" key="8">
    <source>
        <dbReference type="EMBL" id="SHI86750.1"/>
    </source>
</evidence>
<keyword evidence="3" id="KW-0812">Transmembrane</keyword>
<dbReference type="GO" id="GO:1990281">
    <property type="term" value="C:efflux pump complex"/>
    <property type="evidence" value="ECO:0007669"/>
    <property type="project" value="TreeGrafter"/>
</dbReference>
<dbReference type="SUPFAM" id="SSF56954">
    <property type="entry name" value="Outer membrane efflux proteins (OEP)"/>
    <property type="match status" value="1"/>
</dbReference>
<dbReference type="Proteomes" id="UP000184335">
    <property type="component" value="Unassembled WGS sequence"/>
</dbReference>
<dbReference type="RefSeq" id="WP_073179527.1">
    <property type="nucleotide sequence ID" value="NZ_FQYI01000005.1"/>
</dbReference>
<feature type="coiled-coil region" evidence="6">
    <location>
        <begin position="242"/>
        <end position="269"/>
    </location>
</feature>
<evidence type="ECO:0000256" key="6">
    <source>
        <dbReference type="SAM" id="Coils"/>
    </source>
</evidence>
<keyword evidence="4" id="KW-0472">Membrane</keyword>
<dbReference type="AlphaFoldDB" id="A0A1M6ENC5"/>
<feature type="signal peptide" evidence="7">
    <location>
        <begin position="1"/>
        <end position="20"/>
    </location>
</feature>
<evidence type="ECO:0000256" key="3">
    <source>
        <dbReference type="ARBA" id="ARBA00022692"/>
    </source>
</evidence>
<proteinExistence type="predicted"/>
<comment type="subcellular location">
    <subcellularLocation>
        <location evidence="1">Cell outer membrane</location>
    </subcellularLocation>
</comment>
<dbReference type="STRING" id="1118202.SAMN05443429_105160"/>
<dbReference type="OrthoDB" id="1674454at2"/>
<gene>
    <name evidence="8" type="ORF">SAMN05443429_105160</name>
</gene>
<keyword evidence="6" id="KW-0175">Coiled coil</keyword>
<feature type="chain" id="PRO_5012906591" evidence="7">
    <location>
        <begin position="21"/>
        <end position="478"/>
    </location>
</feature>